<evidence type="ECO:0000313" key="6">
    <source>
        <dbReference type="Proteomes" id="UP000625711"/>
    </source>
</evidence>
<dbReference type="PANTHER" id="PTHR13134">
    <property type="entry name" value="TRAFFICKING PROTEIN PARTICLE COMPLEX SUBUNIT 13"/>
    <property type="match status" value="1"/>
</dbReference>
<evidence type="ECO:0000256" key="1">
    <source>
        <dbReference type="ARBA" id="ARBA00010785"/>
    </source>
</evidence>
<dbReference type="InterPro" id="IPR010378">
    <property type="entry name" value="TRAPPC13"/>
</dbReference>
<dbReference type="InterPro" id="IPR055429">
    <property type="entry name" value="TRAPPC13_M"/>
</dbReference>
<evidence type="ECO:0000313" key="5">
    <source>
        <dbReference type="EMBL" id="KAF7265548.1"/>
    </source>
</evidence>
<comment type="similarity">
    <text evidence="1">Belongs to the TRAPPC13 family.</text>
</comment>
<dbReference type="Pfam" id="PF23647">
    <property type="entry name" value="TRAPPC13_M"/>
    <property type="match status" value="1"/>
</dbReference>
<dbReference type="AlphaFoldDB" id="A0A834HQE4"/>
<protein>
    <recommendedName>
        <fullName evidence="7">Trafficking protein particle complex subunit 13-like protein</fullName>
    </recommendedName>
</protein>
<dbReference type="Proteomes" id="UP000625711">
    <property type="component" value="Unassembled WGS sequence"/>
</dbReference>
<dbReference type="GO" id="GO:1990072">
    <property type="term" value="C:TRAPPIII protein complex"/>
    <property type="evidence" value="ECO:0007669"/>
    <property type="project" value="TreeGrafter"/>
</dbReference>
<dbReference type="InterPro" id="IPR055427">
    <property type="entry name" value="TRAPPC13_N"/>
</dbReference>
<name>A0A834HQE4_RHYFE</name>
<evidence type="ECO:0000259" key="3">
    <source>
        <dbReference type="Pfam" id="PF23643"/>
    </source>
</evidence>
<dbReference type="InterPro" id="IPR055428">
    <property type="entry name" value="TRAPPC13_C"/>
</dbReference>
<dbReference type="OrthoDB" id="10250284at2759"/>
<feature type="domain" description="Trafficking protein particle complex subunit 13 C-terminal" evidence="3">
    <location>
        <begin position="281"/>
        <end position="345"/>
    </location>
</feature>
<keyword evidence="6" id="KW-1185">Reference proteome</keyword>
<proteinExistence type="inferred from homology"/>
<dbReference type="Pfam" id="PF23643">
    <property type="entry name" value="TRAPPC13_C"/>
    <property type="match status" value="1"/>
</dbReference>
<accession>A0A834HQE4</accession>
<evidence type="ECO:0000259" key="2">
    <source>
        <dbReference type="Pfam" id="PF06159"/>
    </source>
</evidence>
<sequence length="360" mass="40808">METEEHLLALRVMRLTRPTLASPLPVTCDSKDLPGNLLNTALQQDPTAVPGTETLAIGQFLLLPQSPVNIYLGETFSSYICVYSETKQIVYNINVKVDLQTSTQKLQLSNNSPTPQLTSDQTVNVVIHHEVKEIGTHILVCEVSYQNSSGLPMTFRKFFKIMVLKPLDVKTKFYNDENDDVYLEAQVQNITYGPICLEKISLDTSHLFNVKCLNKTPNGDSIFGKNMILQPQSSLSGATNIGKLDIVWRSNLGEKGRLQTSQLQRLGLDYGDIRFSIVELPNFVVLEELFTFKCKLLNNGERTVEFILYLENTDHIAWCDISGRKLEPLPPHTSRILDFKCIPLIPDNYLRCAMKRHQRY</sequence>
<gene>
    <name evidence="5" type="ORF">GWI33_021003</name>
</gene>
<feature type="domain" description="Trafficking protein particle complex subunit 13 N-terminal" evidence="2">
    <location>
        <begin position="6"/>
        <end position="162"/>
    </location>
</feature>
<feature type="domain" description="Trafficking protein particle complex subunit 13 middle" evidence="4">
    <location>
        <begin position="167"/>
        <end position="233"/>
    </location>
</feature>
<comment type="caution">
    <text evidence="5">The sequence shown here is derived from an EMBL/GenBank/DDBJ whole genome shotgun (WGS) entry which is preliminary data.</text>
</comment>
<dbReference type="Pfam" id="PF06159">
    <property type="entry name" value="TRAPPC13_N"/>
    <property type="match status" value="1"/>
</dbReference>
<evidence type="ECO:0000259" key="4">
    <source>
        <dbReference type="Pfam" id="PF23647"/>
    </source>
</evidence>
<organism evidence="5 6">
    <name type="scientific">Rhynchophorus ferrugineus</name>
    <name type="common">Red palm weevil</name>
    <name type="synonym">Curculio ferrugineus</name>
    <dbReference type="NCBI Taxonomy" id="354439"/>
    <lineage>
        <taxon>Eukaryota</taxon>
        <taxon>Metazoa</taxon>
        <taxon>Ecdysozoa</taxon>
        <taxon>Arthropoda</taxon>
        <taxon>Hexapoda</taxon>
        <taxon>Insecta</taxon>
        <taxon>Pterygota</taxon>
        <taxon>Neoptera</taxon>
        <taxon>Endopterygota</taxon>
        <taxon>Coleoptera</taxon>
        <taxon>Polyphaga</taxon>
        <taxon>Cucujiformia</taxon>
        <taxon>Curculionidae</taxon>
        <taxon>Dryophthorinae</taxon>
        <taxon>Rhynchophorus</taxon>
    </lineage>
</organism>
<dbReference type="EMBL" id="JAACXV010014605">
    <property type="protein sequence ID" value="KAF7265548.1"/>
    <property type="molecule type" value="Genomic_DNA"/>
</dbReference>
<dbReference type="PANTHER" id="PTHR13134:SF3">
    <property type="entry name" value="TRAFFICKING PROTEIN PARTICLE COMPLEX SUBUNIT 13"/>
    <property type="match status" value="1"/>
</dbReference>
<reference evidence="5" key="1">
    <citation type="submission" date="2020-08" db="EMBL/GenBank/DDBJ databases">
        <title>Genome sequencing and assembly of the red palm weevil Rhynchophorus ferrugineus.</title>
        <authorList>
            <person name="Dias G.B."/>
            <person name="Bergman C.M."/>
            <person name="Manee M."/>
        </authorList>
    </citation>
    <scope>NUCLEOTIDE SEQUENCE</scope>
    <source>
        <strain evidence="5">AA-2017</strain>
        <tissue evidence="5">Whole larva</tissue>
    </source>
</reference>
<evidence type="ECO:0008006" key="7">
    <source>
        <dbReference type="Google" id="ProtNLM"/>
    </source>
</evidence>